<protein>
    <recommendedName>
        <fullName evidence="1">RNA helicase</fullName>
        <ecNumber evidence="1">3.6.4.13</ecNumber>
    </recommendedName>
</protein>
<dbReference type="GO" id="GO:0003724">
    <property type="term" value="F:RNA helicase activity"/>
    <property type="evidence" value="ECO:0007669"/>
    <property type="project" value="UniProtKB-EC"/>
</dbReference>
<dbReference type="AlphaFoldDB" id="A0ABD1LTC8"/>
<comment type="caution">
    <text evidence="3">The sequence shown here is derived from an EMBL/GenBank/DDBJ whole genome shotgun (WGS) entry which is preliminary data.</text>
</comment>
<evidence type="ECO:0000256" key="1">
    <source>
        <dbReference type="ARBA" id="ARBA00012552"/>
    </source>
</evidence>
<accession>A0ABD1LTC8</accession>
<evidence type="ECO:0000313" key="3">
    <source>
        <dbReference type="EMBL" id="KAL2326747.1"/>
    </source>
</evidence>
<dbReference type="InterPro" id="IPR027417">
    <property type="entry name" value="P-loop_NTPase"/>
</dbReference>
<name>A0ABD1LTC8_9FABA</name>
<dbReference type="PANTHER" id="PTHR18934:SF213">
    <property type="entry name" value="3'-5' RNA HELICASE YTHDC2"/>
    <property type="match status" value="1"/>
</dbReference>
<evidence type="ECO:0000256" key="2">
    <source>
        <dbReference type="ARBA" id="ARBA00047984"/>
    </source>
</evidence>
<dbReference type="PANTHER" id="PTHR18934">
    <property type="entry name" value="ATP-DEPENDENT RNA HELICASE"/>
    <property type="match status" value="1"/>
</dbReference>
<dbReference type="SUPFAM" id="SSF52540">
    <property type="entry name" value="P-loop containing nucleoside triphosphate hydrolases"/>
    <property type="match status" value="1"/>
</dbReference>
<dbReference type="EMBL" id="JBGMDY010000007">
    <property type="protein sequence ID" value="KAL2326747.1"/>
    <property type="molecule type" value="Genomic_DNA"/>
</dbReference>
<keyword evidence="4" id="KW-1185">Reference proteome</keyword>
<dbReference type="EC" id="3.6.4.13" evidence="1"/>
<proteinExistence type="predicted"/>
<dbReference type="CDD" id="cd17917">
    <property type="entry name" value="DEXHc_RHA-like"/>
    <property type="match status" value="1"/>
</dbReference>
<organism evidence="3 4">
    <name type="scientific">Flemingia macrophylla</name>
    <dbReference type="NCBI Taxonomy" id="520843"/>
    <lineage>
        <taxon>Eukaryota</taxon>
        <taxon>Viridiplantae</taxon>
        <taxon>Streptophyta</taxon>
        <taxon>Embryophyta</taxon>
        <taxon>Tracheophyta</taxon>
        <taxon>Spermatophyta</taxon>
        <taxon>Magnoliopsida</taxon>
        <taxon>eudicotyledons</taxon>
        <taxon>Gunneridae</taxon>
        <taxon>Pentapetalae</taxon>
        <taxon>rosids</taxon>
        <taxon>fabids</taxon>
        <taxon>Fabales</taxon>
        <taxon>Fabaceae</taxon>
        <taxon>Papilionoideae</taxon>
        <taxon>50 kb inversion clade</taxon>
        <taxon>NPAAA clade</taxon>
        <taxon>indigoferoid/millettioid clade</taxon>
        <taxon>Phaseoleae</taxon>
        <taxon>Flemingia</taxon>
    </lineage>
</organism>
<sequence length="221" mass="24965">MVSEREQFESSYRDKLVKKNCAQKNRSGTKRKISVHKIKNKIHTTTMLENLPCFSFSEESKQVLGGLLKRYPPGDEERWGEMIGTYSDTTNRMEQKEDDFFSQPCMSEVDITKQLDDLSARMKNTSDLKLITEKRSKLPIASLKDVITSTVESHQVVIICGETGCGKTTQVPQYILDHMWGKGEVCKIVCTQPQRISATSVSERISSERGETIGNTVGYKG</sequence>
<reference evidence="3 4" key="1">
    <citation type="submission" date="2024-08" db="EMBL/GenBank/DDBJ databases">
        <title>Insights into the chromosomal genome structure of Flemingia macrophylla.</title>
        <authorList>
            <person name="Ding Y."/>
            <person name="Zhao Y."/>
            <person name="Bi W."/>
            <person name="Wu M."/>
            <person name="Zhao G."/>
            <person name="Gong Y."/>
            <person name="Li W."/>
            <person name="Zhang P."/>
        </authorList>
    </citation>
    <scope>NUCLEOTIDE SEQUENCE [LARGE SCALE GENOMIC DNA]</scope>
    <source>
        <strain evidence="3">DYQJB</strain>
        <tissue evidence="3">Leaf</tissue>
    </source>
</reference>
<evidence type="ECO:0000313" key="4">
    <source>
        <dbReference type="Proteomes" id="UP001603857"/>
    </source>
</evidence>
<dbReference type="Gene3D" id="3.40.50.300">
    <property type="entry name" value="P-loop containing nucleotide triphosphate hydrolases"/>
    <property type="match status" value="1"/>
</dbReference>
<gene>
    <name evidence="3" type="ORF">Fmac_020174</name>
</gene>
<dbReference type="Proteomes" id="UP001603857">
    <property type="component" value="Unassembled WGS sequence"/>
</dbReference>
<comment type="catalytic activity">
    <reaction evidence="2">
        <text>ATP + H2O = ADP + phosphate + H(+)</text>
        <dbReference type="Rhea" id="RHEA:13065"/>
        <dbReference type="ChEBI" id="CHEBI:15377"/>
        <dbReference type="ChEBI" id="CHEBI:15378"/>
        <dbReference type="ChEBI" id="CHEBI:30616"/>
        <dbReference type="ChEBI" id="CHEBI:43474"/>
        <dbReference type="ChEBI" id="CHEBI:456216"/>
        <dbReference type="EC" id="3.6.4.13"/>
    </reaction>
</comment>